<evidence type="ECO:0000259" key="1">
    <source>
        <dbReference type="Pfam" id="PF24032"/>
    </source>
</evidence>
<gene>
    <name evidence="2" type="ordered locus">Sterm_1443</name>
</gene>
<protein>
    <recommendedName>
        <fullName evidence="1">YqbQ/XkdQ domain-containing protein</fullName>
    </recommendedName>
</protein>
<dbReference type="SUPFAM" id="SSF69279">
    <property type="entry name" value="Phage tail proteins"/>
    <property type="match status" value="1"/>
</dbReference>
<keyword evidence="3" id="KW-1185">Reference proteome</keyword>
<organism evidence="2 3">
    <name type="scientific">Sebaldella termitidis (strain ATCC 33386 / NCTC 11300)</name>
    <dbReference type="NCBI Taxonomy" id="526218"/>
    <lineage>
        <taxon>Bacteria</taxon>
        <taxon>Fusobacteriati</taxon>
        <taxon>Fusobacteriota</taxon>
        <taxon>Fusobacteriia</taxon>
        <taxon>Fusobacteriales</taxon>
        <taxon>Leptotrichiaceae</taxon>
        <taxon>Sebaldella</taxon>
    </lineage>
</organism>
<dbReference type="KEGG" id="str:Sterm_1443"/>
<dbReference type="STRING" id="526218.Sterm_1443"/>
<feature type="domain" description="YqbQ/XkdQ" evidence="1">
    <location>
        <begin position="50"/>
        <end position="347"/>
    </location>
</feature>
<dbReference type="HOGENOM" id="CLU_060297_1_0_0"/>
<dbReference type="eggNOG" id="COG4193">
    <property type="taxonomic scope" value="Bacteria"/>
</dbReference>
<accession>D1AHS1</accession>
<name>D1AHS1_SEBTE</name>
<evidence type="ECO:0000313" key="3">
    <source>
        <dbReference type="Proteomes" id="UP000000845"/>
    </source>
</evidence>
<sequence length="370" mass="42917">MEINNTLNKVFNTAFNIAKNTFDLEKDLQLTVSGKHGSGHVSMPVVADNITLSYEWRGAPGKLDFKVLVQEDKPGQGINYIVEGDQVSLVYKGENIFLGYVFTRKIDKNNIMQITAYDQLRYLKNKNYYYFENVTATEIIKRIAEDFQLKIGELEDTVYKFESRREDNKTLIDIILTALSLTTQNTKKMYTLYDQYGELTLKEMENMKITDFIIDDLSASDFDYSSSIDSDVYNQIKLTYPNKETKKRENYIVYDSSNIERWGLLQLYETIDEKINGKEKADNLIKLYNSPKRKFSIKKAFGDIRIKGGSSFLVMLKMGELDIKNYMIVESVKHTFKFGEYFMDLNLIKHIKEKEESAAYTSTSNTEVMT</sequence>
<dbReference type="RefSeq" id="WP_012860901.1">
    <property type="nucleotide sequence ID" value="NC_013517.1"/>
</dbReference>
<dbReference type="Proteomes" id="UP000000845">
    <property type="component" value="Chromosome"/>
</dbReference>
<evidence type="ECO:0000313" key="2">
    <source>
        <dbReference type="EMBL" id="ACZ08305.1"/>
    </source>
</evidence>
<dbReference type="InterPro" id="IPR056937">
    <property type="entry name" value="YqbQ/XkdQ"/>
</dbReference>
<dbReference type="Pfam" id="PF24032">
    <property type="entry name" value="YQBQ"/>
    <property type="match status" value="1"/>
</dbReference>
<dbReference type="AlphaFoldDB" id="D1AHS1"/>
<dbReference type="EMBL" id="CP001739">
    <property type="protein sequence ID" value="ACZ08305.1"/>
    <property type="molecule type" value="Genomic_DNA"/>
</dbReference>
<reference evidence="3" key="1">
    <citation type="submission" date="2009-09" db="EMBL/GenBank/DDBJ databases">
        <title>The complete chromosome of Sebaldella termitidis ATCC 33386.</title>
        <authorList>
            <consortium name="US DOE Joint Genome Institute (JGI-PGF)"/>
            <person name="Lucas S."/>
            <person name="Copeland A."/>
            <person name="Lapidus A."/>
            <person name="Glavina del Rio T."/>
            <person name="Dalin E."/>
            <person name="Tice H."/>
            <person name="Bruce D."/>
            <person name="Goodwin L."/>
            <person name="Pitluck S."/>
            <person name="Kyrpides N."/>
            <person name="Mavromatis K."/>
            <person name="Ivanova N."/>
            <person name="Mikhailova N."/>
            <person name="Sims D."/>
            <person name="Meincke L."/>
            <person name="Brettin T."/>
            <person name="Detter J.C."/>
            <person name="Han C."/>
            <person name="Larimer F."/>
            <person name="Land M."/>
            <person name="Hauser L."/>
            <person name="Markowitz V."/>
            <person name="Cheng J.F."/>
            <person name="Hugenholtz P."/>
            <person name="Woyke T."/>
            <person name="Wu D."/>
            <person name="Eisen J.A."/>
        </authorList>
    </citation>
    <scope>NUCLEOTIDE SEQUENCE [LARGE SCALE GENOMIC DNA]</scope>
    <source>
        <strain evidence="3">ATCC 33386 / NCTC 11300</strain>
    </source>
</reference>
<proteinExistence type="predicted"/>
<reference evidence="2 3" key="2">
    <citation type="journal article" date="2010" name="Stand. Genomic Sci.">
        <title>Complete genome sequence of Sebaldella termitidis type strain (NCTC 11300).</title>
        <authorList>
            <person name="Harmon-Smith M."/>
            <person name="Celia L."/>
            <person name="Chertkov O."/>
            <person name="Lapidus A."/>
            <person name="Copeland A."/>
            <person name="Glavina Del Rio T."/>
            <person name="Nolan M."/>
            <person name="Lucas S."/>
            <person name="Tice H."/>
            <person name="Cheng J.F."/>
            <person name="Han C."/>
            <person name="Detter J.C."/>
            <person name="Bruce D."/>
            <person name="Goodwin L."/>
            <person name="Pitluck S."/>
            <person name="Pati A."/>
            <person name="Liolios K."/>
            <person name="Ivanova N."/>
            <person name="Mavromatis K."/>
            <person name="Mikhailova N."/>
            <person name="Chen A."/>
            <person name="Palaniappan K."/>
            <person name="Land M."/>
            <person name="Hauser L."/>
            <person name="Chang Y.J."/>
            <person name="Jeffries C.D."/>
            <person name="Brettin T."/>
            <person name="Goker M."/>
            <person name="Beck B."/>
            <person name="Bristow J."/>
            <person name="Eisen J.A."/>
            <person name="Markowitz V."/>
            <person name="Hugenholtz P."/>
            <person name="Kyrpides N.C."/>
            <person name="Klenk H.P."/>
            <person name="Chen F."/>
        </authorList>
    </citation>
    <scope>NUCLEOTIDE SEQUENCE [LARGE SCALE GENOMIC DNA]</scope>
    <source>
        <strain evidence="3">ATCC 33386 / NCTC 11300</strain>
    </source>
</reference>